<evidence type="ECO:0000256" key="4">
    <source>
        <dbReference type="ARBA" id="ARBA00023136"/>
    </source>
</evidence>
<dbReference type="Pfam" id="PF07980">
    <property type="entry name" value="SusD_RagB"/>
    <property type="match status" value="1"/>
</dbReference>
<dbReference type="Pfam" id="PF14322">
    <property type="entry name" value="SusD-like_3"/>
    <property type="match status" value="1"/>
</dbReference>
<dbReference type="SUPFAM" id="SSF48452">
    <property type="entry name" value="TPR-like"/>
    <property type="match status" value="1"/>
</dbReference>
<keyword evidence="5" id="KW-0998">Cell outer membrane</keyword>
<organism evidence="8 9">
    <name type="scientific">Xanthocytophaga flava</name>
    <dbReference type="NCBI Taxonomy" id="3048013"/>
    <lineage>
        <taxon>Bacteria</taxon>
        <taxon>Pseudomonadati</taxon>
        <taxon>Bacteroidota</taxon>
        <taxon>Cytophagia</taxon>
        <taxon>Cytophagales</taxon>
        <taxon>Rhodocytophagaceae</taxon>
        <taxon>Xanthocytophaga</taxon>
    </lineage>
</organism>
<comment type="subcellular location">
    <subcellularLocation>
        <location evidence="1">Cell outer membrane</location>
    </subcellularLocation>
</comment>
<feature type="domain" description="RagB/SusD" evidence="6">
    <location>
        <begin position="263"/>
        <end position="507"/>
    </location>
</feature>
<dbReference type="Proteomes" id="UP001228581">
    <property type="component" value="Unassembled WGS sequence"/>
</dbReference>
<reference evidence="8 9" key="1">
    <citation type="submission" date="2023-05" db="EMBL/GenBank/DDBJ databases">
        <authorList>
            <person name="Zhang X."/>
        </authorList>
    </citation>
    <scope>NUCLEOTIDE SEQUENCE [LARGE SCALE GENOMIC DNA]</scope>
    <source>
        <strain evidence="8 9">DM2B3-1</strain>
    </source>
</reference>
<feature type="domain" description="SusD-like N-terminal" evidence="7">
    <location>
        <begin position="73"/>
        <end position="224"/>
    </location>
</feature>
<dbReference type="InterPro" id="IPR012944">
    <property type="entry name" value="SusD_RagB_dom"/>
</dbReference>
<keyword evidence="4" id="KW-0472">Membrane</keyword>
<sequence length="507" mass="57829">MKEMFKNISLLIAALVITSCNNLLDVTPQGPPTSNSFWKTQEDAIAGVNAIYDLYSDDDMYGRGFFWLNNASDDIGTKPRANAERIKNFQVDGNESDTKNIWAKHYQVMKRCNDAIRNIPAITFRDEKLKNRLLGEAYFNHAVMHLELAYRYGDSRAGIPIQNREDPEDIYVSRTQNVSENYAYIIADLKKAAALLPNFSQYATTDYGRAHKSAAWAYLVRTYLYAKEWANAESYADTVINSGQHNLLKEFADVFKTANNWSKEYIWSVSSSVSNTSKGCIFPGVVLEDKGWGFYNGWGNFYPTKELFDTYDKDDKRLPATILKTGDTFMFFGEERVFNVGKFTVSSSNRTGYQFKKYMEPFGYANPVGTYVNPNGDKPSTTLNVPLLRYADIILMKAEALLMQNKSADTEINMIRNRAGLESISNATMKDLKRERRCEFAGEWTDRHWDLVRWGDAEATYAKPLHHADGKVIYEGRTFKPTVHHVWPIPPDEIAVSKGALWQNEGY</sequence>
<comment type="caution">
    <text evidence="8">The sequence shown here is derived from an EMBL/GenBank/DDBJ whole genome shotgun (WGS) entry which is preliminary data.</text>
</comment>
<dbReference type="Gene3D" id="1.25.40.390">
    <property type="match status" value="1"/>
</dbReference>
<dbReference type="EMBL" id="JASJOT010000003">
    <property type="protein sequence ID" value="MDJ1492795.1"/>
    <property type="molecule type" value="Genomic_DNA"/>
</dbReference>
<gene>
    <name evidence="8" type="ORF">QNI19_07615</name>
</gene>
<evidence type="ECO:0000256" key="2">
    <source>
        <dbReference type="ARBA" id="ARBA00006275"/>
    </source>
</evidence>
<evidence type="ECO:0000313" key="9">
    <source>
        <dbReference type="Proteomes" id="UP001228581"/>
    </source>
</evidence>
<evidence type="ECO:0000256" key="1">
    <source>
        <dbReference type="ARBA" id="ARBA00004442"/>
    </source>
</evidence>
<proteinExistence type="inferred from homology"/>
<comment type="similarity">
    <text evidence="2">Belongs to the SusD family.</text>
</comment>
<dbReference type="RefSeq" id="WP_313994087.1">
    <property type="nucleotide sequence ID" value="NZ_JASJOT010000003.1"/>
</dbReference>
<evidence type="ECO:0000259" key="7">
    <source>
        <dbReference type="Pfam" id="PF14322"/>
    </source>
</evidence>
<accession>A0ABT7CGC5</accession>
<keyword evidence="9" id="KW-1185">Reference proteome</keyword>
<evidence type="ECO:0000256" key="5">
    <source>
        <dbReference type="ARBA" id="ARBA00023237"/>
    </source>
</evidence>
<dbReference type="PROSITE" id="PS51257">
    <property type="entry name" value="PROKAR_LIPOPROTEIN"/>
    <property type="match status" value="1"/>
</dbReference>
<dbReference type="InterPro" id="IPR033985">
    <property type="entry name" value="SusD-like_N"/>
</dbReference>
<evidence type="ECO:0000259" key="6">
    <source>
        <dbReference type="Pfam" id="PF07980"/>
    </source>
</evidence>
<evidence type="ECO:0000313" key="8">
    <source>
        <dbReference type="EMBL" id="MDJ1492795.1"/>
    </source>
</evidence>
<dbReference type="InterPro" id="IPR011990">
    <property type="entry name" value="TPR-like_helical_dom_sf"/>
</dbReference>
<evidence type="ECO:0000256" key="3">
    <source>
        <dbReference type="ARBA" id="ARBA00022729"/>
    </source>
</evidence>
<keyword evidence="3" id="KW-0732">Signal</keyword>
<name>A0ABT7CGC5_9BACT</name>
<protein>
    <submittedName>
        <fullName evidence="8">RagB/SusD family nutrient uptake outer membrane protein</fullName>
    </submittedName>
</protein>